<dbReference type="EMBL" id="LCTW02000011">
    <property type="protein sequence ID" value="KXX82588.1"/>
    <property type="molecule type" value="Genomic_DNA"/>
</dbReference>
<evidence type="ECO:0000256" key="1">
    <source>
        <dbReference type="SAM" id="MobiDB-lite"/>
    </source>
</evidence>
<evidence type="ECO:0000313" key="4">
    <source>
        <dbReference type="Proteomes" id="UP000078237"/>
    </source>
</evidence>
<comment type="caution">
    <text evidence="3">The sequence shown here is derived from an EMBL/GenBank/DDBJ whole genome shotgun (WGS) entry which is preliminary data.</text>
</comment>
<proteinExistence type="predicted"/>
<organism evidence="3 4">
    <name type="scientific">Madurella mycetomatis</name>
    <dbReference type="NCBI Taxonomy" id="100816"/>
    <lineage>
        <taxon>Eukaryota</taxon>
        <taxon>Fungi</taxon>
        <taxon>Dikarya</taxon>
        <taxon>Ascomycota</taxon>
        <taxon>Pezizomycotina</taxon>
        <taxon>Sordariomycetes</taxon>
        <taxon>Sordariomycetidae</taxon>
        <taxon>Sordariales</taxon>
        <taxon>Sordariales incertae sedis</taxon>
        <taxon>Madurella</taxon>
    </lineage>
</organism>
<dbReference type="VEuPathDB" id="FungiDB:MMYC01_200831"/>
<dbReference type="OrthoDB" id="4577114at2759"/>
<feature type="region of interest" description="Disordered" evidence="1">
    <location>
        <begin position="135"/>
        <end position="155"/>
    </location>
</feature>
<protein>
    <submittedName>
        <fullName evidence="3">Uncharacterized protein</fullName>
    </submittedName>
</protein>
<name>A0A175WFN3_9PEZI</name>
<keyword evidence="2" id="KW-0732">Signal</keyword>
<reference evidence="3 4" key="1">
    <citation type="journal article" date="2016" name="Genome Announc.">
        <title>Genome Sequence of Madurella mycetomatis mm55, Isolated from a Human Mycetoma Case in Sudan.</title>
        <authorList>
            <person name="Smit S."/>
            <person name="Derks M.F."/>
            <person name="Bervoets S."/>
            <person name="Fahal A."/>
            <person name="van Leeuwen W."/>
            <person name="van Belkum A."/>
            <person name="van de Sande W.W."/>
        </authorList>
    </citation>
    <scope>NUCLEOTIDE SEQUENCE [LARGE SCALE GENOMIC DNA]</scope>
    <source>
        <strain evidence="4">mm55</strain>
    </source>
</reference>
<evidence type="ECO:0000256" key="2">
    <source>
        <dbReference type="SAM" id="SignalP"/>
    </source>
</evidence>
<feature type="compositionally biased region" description="Acidic residues" evidence="1">
    <location>
        <begin position="140"/>
        <end position="155"/>
    </location>
</feature>
<feature type="signal peptide" evidence="2">
    <location>
        <begin position="1"/>
        <end position="23"/>
    </location>
</feature>
<evidence type="ECO:0000313" key="3">
    <source>
        <dbReference type="EMBL" id="KXX82588.1"/>
    </source>
</evidence>
<keyword evidence="4" id="KW-1185">Reference proteome</keyword>
<dbReference type="AlphaFoldDB" id="A0A175WFN3"/>
<accession>A0A175WFN3</accession>
<dbReference type="Proteomes" id="UP000078237">
    <property type="component" value="Unassembled WGS sequence"/>
</dbReference>
<sequence>MLAVNRQLHAWWGMGLWAVKCLGVTPAGSKQMVALQFHWMPERSQLSRGRDINLEKGEGQKMLDELSTWNGNLGTRSRNGGIIAASNVESHQPLLSGQVFHVELDSKEEAEKMKYVVDLQWSLIVVSSLAGAVDPPEFSDNGDDFSDNDDMEVDL</sequence>
<gene>
    <name evidence="3" type="ORF">MMYC01_200831</name>
</gene>
<feature type="chain" id="PRO_5008043991" evidence="2">
    <location>
        <begin position="24"/>
        <end position="155"/>
    </location>
</feature>